<sequence>MSEAIRVKPTHDGTYTVYRGTLALVSGLTRSEAERYEAKLSRRQELMVV</sequence>
<evidence type="ECO:0000313" key="2">
    <source>
        <dbReference type="Proteomes" id="UP001596292"/>
    </source>
</evidence>
<keyword evidence="2" id="KW-1185">Reference proteome</keyword>
<organism evidence="1 2">
    <name type="scientific">Methylobacterium komagatae</name>
    <dbReference type="NCBI Taxonomy" id="374425"/>
    <lineage>
        <taxon>Bacteria</taxon>
        <taxon>Pseudomonadati</taxon>
        <taxon>Pseudomonadota</taxon>
        <taxon>Alphaproteobacteria</taxon>
        <taxon>Hyphomicrobiales</taxon>
        <taxon>Methylobacteriaceae</taxon>
        <taxon>Methylobacterium</taxon>
    </lineage>
</organism>
<reference evidence="2" key="1">
    <citation type="journal article" date="2019" name="Int. J. Syst. Evol. Microbiol.">
        <title>The Global Catalogue of Microorganisms (GCM) 10K type strain sequencing project: providing services to taxonomists for standard genome sequencing and annotation.</title>
        <authorList>
            <consortium name="The Broad Institute Genomics Platform"/>
            <consortium name="The Broad Institute Genome Sequencing Center for Infectious Disease"/>
            <person name="Wu L."/>
            <person name="Ma J."/>
        </authorList>
    </citation>
    <scope>NUCLEOTIDE SEQUENCE [LARGE SCALE GENOMIC DNA]</scope>
    <source>
        <strain evidence="2">CCUG 48316</strain>
    </source>
</reference>
<proteinExistence type="predicted"/>
<evidence type="ECO:0008006" key="3">
    <source>
        <dbReference type="Google" id="ProtNLM"/>
    </source>
</evidence>
<comment type="caution">
    <text evidence="1">The sequence shown here is derived from an EMBL/GenBank/DDBJ whole genome shotgun (WGS) entry which is preliminary data.</text>
</comment>
<dbReference type="EMBL" id="JBHSWN010000001">
    <property type="protein sequence ID" value="MFC6792518.1"/>
    <property type="molecule type" value="Genomic_DNA"/>
</dbReference>
<evidence type="ECO:0000313" key="1">
    <source>
        <dbReference type="EMBL" id="MFC6792518.1"/>
    </source>
</evidence>
<accession>A0ABW2BPW8</accession>
<name>A0ABW2BPW8_9HYPH</name>
<protein>
    <recommendedName>
        <fullName evidence="3">Integrase</fullName>
    </recommendedName>
</protein>
<dbReference type="RefSeq" id="WP_378974489.1">
    <property type="nucleotide sequence ID" value="NZ_JBHSWN010000001.1"/>
</dbReference>
<gene>
    <name evidence="1" type="ORF">ACFQE0_24940</name>
</gene>
<dbReference type="Proteomes" id="UP001596292">
    <property type="component" value="Unassembled WGS sequence"/>
</dbReference>